<dbReference type="RefSeq" id="WP_301754651.1">
    <property type="nucleotide sequence ID" value="NZ_JAUJSQ010000001.1"/>
</dbReference>
<evidence type="ECO:0000313" key="1">
    <source>
        <dbReference type="EMBL" id="MDN7930394.1"/>
    </source>
</evidence>
<dbReference type="InterPro" id="IPR008964">
    <property type="entry name" value="Invasin/intimin_cell_adhesion"/>
</dbReference>
<sequence>MAVDNSAAESARSLLNGIDYSALIGGPLQAAITAQAMAAKSTYEFIDKVGLTTDTDGVKQAVNVTFLYQKDGQMVKLIVPLLTIVPVPLILVDEVTIQFKANINAAASSTSEESKSEAIAGELSAQGKIGWGPFSLSAQMKASYSSKKDSKATQDSRYSVEYTQDVFVHASQAGVPAGLATVLNILSSAATGASRNGDMQVSPALSTVMSGDPSQQQMLQVRLQNSSGLFAGNTEVVFQIDPALADKFRMSRAPFGSSIPFDSAGKVTAFRTDGDGSLSVLFWAEGDLPEQAIDLTVSASIPAPDSGKTDAKSVVVPVRILHRLPPPVPPSLSSEPATLSIAKDQLGKDVLTARKPDGTPAAGVPLKFAFDAGGKAFEVKAHNEDVTSVPPKTDAAGKVEIECKALDDSSQSVVTVSATIDGVTVSTTLTLQAKP</sequence>
<dbReference type="InterPro" id="IPR024510">
    <property type="entry name" value="DUF2589"/>
</dbReference>
<protein>
    <submittedName>
        <fullName evidence="1">DUF2589 domain-containing protein</fullName>
    </submittedName>
</protein>
<proteinExistence type="predicted"/>
<organism evidence="1 2">
    <name type="scientific">Burkholderia metallica</name>
    <dbReference type="NCBI Taxonomy" id="488729"/>
    <lineage>
        <taxon>Bacteria</taxon>
        <taxon>Pseudomonadati</taxon>
        <taxon>Pseudomonadota</taxon>
        <taxon>Betaproteobacteria</taxon>
        <taxon>Burkholderiales</taxon>
        <taxon>Burkholderiaceae</taxon>
        <taxon>Burkholderia</taxon>
        <taxon>Burkholderia cepacia complex</taxon>
    </lineage>
</organism>
<gene>
    <name evidence="1" type="ORF">QZM52_03705</name>
</gene>
<name>A0ABT8P5N3_9BURK</name>
<comment type="caution">
    <text evidence="1">The sequence shown here is derived from an EMBL/GenBank/DDBJ whole genome shotgun (WGS) entry which is preliminary data.</text>
</comment>
<dbReference type="SUPFAM" id="SSF49373">
    <property type="entry name" value="Invasin/intimin cell-adhesion fragments"/>
    <property type="match status" value="1"/>
</dbReference>
<dbReference type="Pfam" id="PF11655">
    <property type="entry name" value="DUF2589"/>
    <property type="match status" value="1"/>
</dbReference>
<dbReference type="EMBL" id="JAUJSQ010000001">
    <property type="protein sequence ID" value="MDN7930394.1"/>
    <property type="molecule type" value="Genomic_DNA"/>
</dbReference>
<accession>A0ABT8P5N3</accession>
<keyword evidence="2" id="KW-1185">Reference proteome</keyword>
<dbReference type="Proteomes" id="UP001171606">
    <property type="component" value="Unassembled WGS sequence"/>
</dbReference>
<reference evidence="1" key="1">
    <citation type="submission" date="2023-07" db="EMBL/GenBank/DDBJ databases">
        <title>A collection of bacterial strains from the Burkholderia cepacia Research Laboratory and Repository.</title>
        <authorList>
            <person name="Lipuma J."/>
            <person name="Spilker T."/>
            <person name="Caverly L."/>
        </authorList>
    </citation>
    <scope>NUCLEOTIDE SEQUENCE</scope>
    <source>
        <strain evidence="1">AU42020</strain>
    </source>
</reference>
<evidence type="ECO:0000313" key="2">
    <source>
        <dbReference type="Proteomes" id="UP001171606"/>
    </source>
</evidence>